<dbReference type="InterPro" id="IPR009045">
    <property type="entry name" value="Zn_M74/Hedgehog-like"/>
</dbReference>
<sequence length="237" mass="26974">MKNLLLTISLMSSSFMMAQTDASFVSNNNLYHYISNFPNSNSVETETETIPLAEVEIKVAKKITYEDHLHEAESFDIPLILNNEQMDSLVLANHLLAVPEEGEGYKIQKLTHSKAYLNETSYLILKEISSIFYKETGVELSISSLTRTLENQNKLRRVNSNAAKGDSSHNYGASFDISYAKYGDKIGRNYANEKLLQTILEEFAADGKIYFIKERRQPCFHITVRNFNPVLKDISKK</sequence>
<accession>A0ABX7XAR9</accession>
<keyword evidence="1" id="KW-0732">Signal</keyword>
<reference evidence="3" key="2">
    <citation type="submission" date="2021-04" db="EMBL/GenBank/DDBJ databases">
        <title>Taxonomy of Flavobacteriaceae bacterium ZY171143.</title>
        <authorList>
            <person name="Li F."/>
        </authorList>
    </citation>
    <scope>NUCLEOTIDE SEQUENCE [LARGE SCALE GENOMIC DNA]</scope>
    <source>
        <strain evidence="3">ZY171143</strain>
    </source>
</reference>
<organism evidence="2 3">
    <name type="scientific">Faecalibacter bovis</name>
    <dbReference type="NCBI Taxonomy" id="2898187"/>
    <lineage>
        <taxon>Bacteria</taxon>
        <taxon>Pseudomonadati</taxon>
        <taxon>Bacteroidota</taxon>
        <taxon>Flavobacteriia</taxon>
        <taxon>Flavobacteriales</taxon>
        <taxon>Weeksellaceae</taxon>
        <taxon>Faecalibacter</taxon>
    </lineage>
</organism>
<dbReference type="InterPro" id="IPR043769">
    <property type="entry name" value="DUF5715"/>
</dbReference>
<name>A0ABX7XAR9_9FLAO</name>
<dbReference type="SUPFAM" id="SSF55166">
    <property type="entry name" value="Hedgehog/DD-peptidase"/>
    <property type="match status" value="1"/>
</dbReference>
<feature type="signal peptide" evidence="1">
    <location>
        <begin position="1"/>
        <end position="18"/>
    </location>
</feature>
<evidence type="ECO:0000313" key="2">
    <source>
        <dbReference type="EMBL" id="QTV04987.1"/>
    </source>
</evidence>
<evidence type="ECO:0000256" key="1">
    <source>
        <dbReference type="SAM" id="SignalP"/>
    </source>
</evidence>
<evidence type="ECO:0000313" key="3">
    <source>
        <dbReference type="Proteomes" id="UP000672011"/>
    </source>
</evidence>
<reference evidence="2 3" key="1">
    <citation type="journal article" date="2021" name="Int. J. Syst. Evol. Microbiol.">
        <title>Faecalibacter bovis sp. nov., isolated from cow faeces.</title>
        <authorList>
            <person name="Li F."/>
            <person name="Zhao W."/>
            <person name="Hong Q."/>
            <person name="Shao Q."/>
            <person name="Song J."/>
            <person name="Yang S."/>
        </authorList>
    </citation>
    <scope>NUCLEOTIDE SEQUENCE [LARGE SCALE GENOMIC DNA]</scope>
    <source>
        <strain evidence="2 3">ZY171143</strain>
    </source>
</reference>
<protein>
    <recommendedName>
        <fullName evidence="4">Peptidase M15A C-terminal domain-containing protein</fullName>
    </recommendedName>
</protein>
<gene>
    <name evidence="2" type="ORF">J9309_09320</name>
</gene>
<evidence type="ECO:0008006" key="4">
    <source>
        <dbReference type="Google" id="ProtNLM"/>
    </source>
</evidence>
<feature type="chain" id="PRO_5045737581" description="Peptidase M15A C-terminal domain-containing protein" evidence="1">
    <location>
        <begin position="19"/>
        <end position="237"/>
    </location>
</feature>
<dbReference type="Gene3D" id="3.30.1380.10">
    <property type="match status" value="1"/>
</dbReference>
<proteinExistence type="predicted"/>
<dbReference type="Proteomes" id="UP000672011">
    <property type="component" value="Chromosome"/>
</dbReference>
<dbReference type="EMBL" id="CP072842">
    <property type="protein sequence ID" value="QTV04987.1"/>
    <property type="molecule type" value="Genomic_DNA"/>
</dbReference>
<dbReference type="RefSeq" id="WP_230475610.1">
    <property type="nucleotide sequence ID" value="NZ_CP072842.1"/>
</dbReference>
<keyword evidence="3" id="KW-1185">Reference proteome</keyword>
<dbReference type="Pfam" id="PF18979">
    <property type="entry name" value="DUF5715"/>
    <property type="match status" value="1"/>
</dbReference>